<keyword evidence="2" id="KW-1185">Reference proteome</keyword>
<reference evidence="1 2" key="1">
    <citation type="submission" date="2017-06" db="EMBL/GenBank/DDBJ databases">
        <authorList>
            <person name="Kim H.J."/>
            <person name="Triplett B.A."/>
        </authorList>
    </citation>
    <scope>NUCLEOTIDE SEQUENCE [LARGE SCALE GENOMIC DNA]</scope>
    <source>
        <strain evidence="1 2">DSM 25597</strain>
    </source>
</reference>
<gene>
    <name evidence="1" type="ORF">SAMN06265376_102441</name>
</gene>
<dbReference type="AlphaFoldDB" id="A0A238YX38"/>
<dbReference type="Proteomes" id="UP000198379">
    <property type="component" value="Unassembled WGS sequence"/>
</dbReference>
<proteinExistence type="predicted"/>
<dbReference type="OrthoDB" id="1191081at2"/>
<sequence length="77" mass="8745">MKLTLKYHGRLTELFGKKEETITVTSNTAEALKQELEGLDIRFRENVYQLAQNNKIIKGNEILTAFDVDIFPPFSGG</sequence>
<evidence type="ECO:0000313" key="1">
    <source>
        <dbReference type="EMBL" id="SNR75836.1"/>
    </source>
</evidence>
<dbReference type="InterPro" id="IPR012675">
    <property type="entry name" value="Beta-grasp_dom_sf"/>
</dbReference>
<dbReference type="EMBL" id="FZNY01000002">
    <property type="protein sequence ID" value="SNR75836.1"/>
    <property type="molecule type" value="Genomic_DNA"/>
</dbReference>
<dbReference type="Gene3D" id="3.10.20.30">
    <property type="match status" value="1"/>
</dbReference>
<protein>
    <submittedName>
        <fullName evidence="1">Molybdopterin converting factor, small subunit</fullName>
    </submittedName>
</protein>
<dbReference type="Pfam" id="PF02597">
    <property type="entry name" value="ThiS"/>
    <property type="match status" value="1"/>
</dbReference>
<accession>A0A238YX38</accession>
<dbReference type="SUPFAM" id="SSF54285">
    <property type="entry name" value="MoaD/ThiS"/>
    <property type="match status" value="1"/>
</dbReference>
<organism evidence="1 2">
    <name type="scientific">Dokdonia pacifica</name>
    <dbReference type="NCBI Taxonomy" id="1627892"/>
    <lineage>
        <taxon>Bacteria</taxon>
        <taxon>Pseudomonadati</taxon>
        <taxon>Bacteroidota</taxon>
        <taxon>Flavobacteriia</taxon>
        <taxon>Flavobacteriales</taxon>
        <taxon>Flavobacteriaceae</taxon>
        <taxon>Dokdonia</taxon>
    </lineage>
</organism>
<dbReference type="RefSeq" id="WP_143337089.1">
    <property type="nucleotide sequence ID" value="NZ_BMEP01000001.1"/>
</dbReference>
<name>A0A238YX38_9FLAO</name>
<dbReference type="InterPro" id="IPR016155">
    <property type="entry name" value="Mopterin_synth/thiamin_S_b"/>
</dbReference>
<dbReference type="InterPro" id="IPR003749">
    <property type="entry name" value="ThiS/MoaD-like"/>
</dbReference>
<evidence type="ECO:0000313" key="2">
    <source>
        <dbReference type="Proteomes" id="UP000198379"/>
    </source>
</evidence>